<name>A0ABW1RPR4_9LACO</name>
<dbReference type="EMBL" id="JBHSSF010000020">
    <property type="protein sequence ID" value="MFC6176963.1"/>
    <property type="molecule type" value="Genomic_DNA"/>
</dbReference>
<organism evidence="1 2">
    <name type="scientific">Companilactobacillus huachuanensis</name>
    <dbReference type="NCBI Taxonomy" id="2559914"/>
    <lineage>
        <taxon>Bacteria</taxon>
        <taxon>Bacillati</taxon>
        <taxon>Bacillota</taxon>
        <taxon>Bacilli</taxon>
        <taxon>Lactobacillales</taxon>
        <taxon>Lactobacillaceae</taxon>
        <taxon>Companilactobacillus</taxon>
    </lineage>
</organism>
<accession>A0ABW1RPR4</accession>
<dbReference type="RefSeq" id="WP_137610634.1">
    <property type="nucleotide sequence ID" value="NZ_BJDF01000003.1"/>
</dbReference>
<protein>
    <submittedName>
        <fullName evidence="1">Uncharacterized protein</fullName>
    </submittedName>
</protein>
<keyword evidence="2" id="KW-1185">Reference proteome</keyword>
<evidence type="ECO:0000313" key="2">
    <source>
        <dbReference type="Proteomes" id="UP001596288"/>
    </source>
</evidence>
<gene>
    <name evidence="1" type="ORF">ACFQAV_08930</name>
</gene>
<dbReference type="Proteomes" id="UP001596288">
    <property type="component" value="Unassembled WGS sequence"/>
</dbReference>
<proteinExistence type="predicted"/>
<evidence type="ECO:0000313" key="1">
    <source>
        <dbReference type="EMBL" id="MFC6176963.1"/>
    </source>
</evidence>
<reference evidence="2" key="1">
    <citation type="journal article" date="2019" name="Int. J. Syst. Evol. Microbiol.">
        <title>The Global Catalogue of Microorganisms (GCM) 10K type strain sequencing project: providing services to taxonomists for standard genome sequencing and annotation.</title>
        <authorList>
            <consortium name="The Broad Institute Genomics Platform"/>
            <consortium name="The Broad Institute Genome Sequencing Center for Infectious Disease"/>
            <person name="Wu L."/>
            <person name="Ma J."/>
        </authorList>
    </citation>
    <scope>NUCLEOTIDE SEQUENCE [LARGE SCALE GENOMIC DNA]</scope>
    <source>
        <strain evidence="2">CCM 8927</strain>
    </source>
</reference>
<sequence>MSKNKRNIKQLRPDINRKINETKNIPNVDLKGTNGFNFYSVYNWLSSTDRFYSRNNFTNMLDSSDEFARKVFHVVNVMVPIMYNDCDDIFIFSGYRRYKHCHQVEDKHKELVKKIAQEINSVKLPNFEDENDYSWWQIAFNGPVRIYGVYSKEDNSFFPLFVDWHHLINPSSKYNEKDYGHYAYDPSDPY</sequence>
<comment type="caution">
    <text evidence="1">The sequence shown here is derived from an EMBL/GenBank/DDBJ whole genome shotgun (WGS) entry which is preliminary data.</text>
</comment>